<accession>A0A8S5SAS3</accession>
<sequence length="70" mass="8384">MTEKQNNMVVQHPDKCLMERIRSLERNERIRLHIAQMKCNGYTDNECKTWLIKIAILSDFMDVFDKILVD</sequence>
<name>A0A8S5SAS3_9CAUD</name>
<reference evidence="1" key="1">
    <citation type="journal article" date="2021" name="Proc. Natl. Acad. Sci. U.S.A.">
        <title>A Catalog of Tens of Thousands of Viruses from Human Metagenomes Reveals Hidden Associations with Chronic Diseases.</title>
        <authorList>
            <person name="Tisza M.J."/>
            <person name="Buck C.B."/>
        </authorList>
    </citation>
    <scope>NUCLEOTIDE SEQUENCE</scope>
    <source>
        <strain evidence="1">CtgaY24</strain>
    </source>
</reference>
<proteinExistence type="predicted"/>
<dbReference type="EMBL" id="BK032562">
    <property type="protein sequence ID" value="DAF48030.1"/>
    <property type="molecule type" value="Genomic_DNA"/>
</dbReference>
<organism evidence="1">
    <name type="scientific">Siphoviridae sp. ctgaY24</name>
    <dbReference type="NCBI Taxonomy" id="2827911"/>
    <lineage>
        <taxon>Viruses</taxon>
        <taxon>Duplodnaviria</taxon>
        <taxon>Heunggongvirae</taxon>
        <taxon>Uroviricota</taxon>
        <taxon>Caudoviricetes</taxon>
    </lineage>
</organism>
<protein>
    <submittedName>
        <fullName evidence="1">Uncharacterized protein</fullName>
    </submittedName>
</protein>
<evidence type="ECO:0000313" key="1">
    <source>
        <dbReference type="EMBL" id="DAF48030.1"/>
    </source>
</evidence>